<sequence>MNRYRTLIAIRGVRAPLLASTLGSVPIGMYGLAILLLVRDSGSSYGAAGLVVGAFSLANAFGAVAQGRLMDRFGQTGVLRVAAAGHLPALAALVLAATAGAPVWLLALLALSGGATLPQLPAAMRSLWNMLVADPELRASAYALVAVVFEVAVVTAPAVAAGISAVASPEVAVLVAGGLGVGSSLAFTGTGASRGWRGTPHDVGWLGPLGAPGMRTVFAVLVAFGMAVGIVQVAVPAYADARGAAETGGVLLAALSAGALVGGLIYGARTWPGALPARFPALLLGLGGGFALLAVADSNVVLAAVLLVCGLLMAPTTVVGSTLLDTVAPAGTVTEAFAAMVMGIVAGMAVGNALGGALVESASFEAAALVAGTAAAVGAAVALLRRSTLIG</sequence>
<feature type="transmembrane region" description="Helical" evidence="5">
    <location>
        <begin position="44"/>
        <end position="65"/>
    </location>
</feature>
<evidence type="ECO:0000256" key="4">
    <source>
        <dbReference type="ARBA" id="ARBA00023136"/>
    </source>
</evidence>
<feature type="transmembrane region" description="Helical" evidence="5">
    <location>
        <begin position="366"/>
        <end position="384"/>
    </location>
</feature>
<evidence type="ECO:0000259" key="6">
    <source>
        <dbReference type="PROSITE" id="PS50850"/>
    </source>
</evidence>
<dbReference type="InterPro" id="IPR011701">
    <property type="entry name" value="MFS"/>
</dbReference>
<comment type="caution">
    <text evidence="7">The sequence shown here is derived from an EMBL/GenBank/DDBJ whole genome shotgun (WGS) entry which is preliminary data.</text>
</comment>
<dbReference type="EMBL" id="JAPCID010000019">
    <property type="protein sequence ID" value="MDA0138848.1"/>
    <property type="molecule type" value="Genomic_DNA"/>
</dbReference>
<dbReference type="InterPro" id="IPR020846">
    <property type="entry name" value="MFS_dom"/>
</dbReference>
<keyword evidence="3 5" id="KW-1133">Transmembrane helix</keyword>
<feature type="transmembrane region" description="Helical" evidence="5">
    <location>
        <begin position="77"/>
        <end position="97"/>
    </location>
</feature>
<feature type="transmembrane region" description="Helical" evidence="5">
    <location>
        <begin position="171"/>
        <end position="192"/>
    </location>
</feature>
<dbReference type="Gene3D" id="1.20.1250.20">
    <property type="entry name" value="MFS general substrate transporter like domains"/>
    <property type="match status" value="1"/>
</dbReference>
<feature type="transmembrane region" description="Helical" evidence="5">
    <location>
        <begin position="213"/>
        <end position="235"/>
    </location>
</feature>
<comment type="subcellular location">
    <subcellularLocation>
        <location evidence="1">Cell membrane</location>
        <topology evidence="1">Multi-pass membrane protein</topology>
    </subcellularLocation>
</comment>
<protein>
    <submittedName>
        <fullName evidence="7">MFS transporter</fullName>
    </submittedName>
</protein>
<keyword evidence="2 5" id="KW-0812">Transmembrane</keyword>
<reference evidence="7" key="1">
    <citation type="submission" date="2022-10" db="EMBL/GenBank/DDBJ databases">
        <title>The WGS of Solirubrobacter sp. CPCC 204708.</title>
        <authorList>
            <person name="Jiang Z."/>
        </authorList>
    </citation>
    <scope>NUCLEOTIDE SEQUENCE</scope>
    <source>
        <strain evidence="7">CPCC 204708</strain>
    </source>
</reference>
<dbReference type="PANTHER" id="PTHR23542:SF1">
    <property type="entry name" value="MAJOR FACILITATOR SUPERFAMILY (MFS) PROFILE DOMAIN-CONTAINING PROTEIN"/>
    <property type="match status" value="1"/>
</dbReference>
<feature type="transmembrane region" description="Helical" evidence="5">
    <location>
        <begin position="336"/>
        <end position="354"/>
    </location>
</feature>
<evidence type="ECO:0000256" key="2">
    <source>
        <dbReference type="ARBA" id="ARBA00022692"/>
    </source>
</evidence>
<proteinExistence type="predicted"/>
<keyword evidence="8" id="KW-1185">Reference proteome</keyword>
<feature type="transmembrane region" description="Helical" evidence="5">
    <location>
        <begin position="247"/>
        <end position="267"/>
    </location>
</feature>
<organism evidence="7 8">
    <name type="scientific">Solirubrobacter deserti</name>
    <dbReference type="NCBI Taxonomy" id="2282478"/>
    <lineage>
        <taxon>Bacteria</taxon>
        <taxon>Bacillati</taxon>
        <taxon>Actinomycetota</taxon>
        <taxon>Thermoleophilia</taxon>
        <taxon>Solirubrobacterales</taxon>
        <taxon>Solirubrobacteraceae</taxon>
        <taxon>Solirubrobacter</taxon>
    </lineage>
</organism>
<feature type="transmembrane region" description="Helical" evidence="5">
    <location>
        <begin position="302"/>
        <end position="324"/>
    </location>
</feature>
<dbReference type="Proteomes" id="UP001147700">
    <property type="component" value="Unassembled WGS sequence"/>
</dbReference>
<evidence type="ECO:0000313" key="8">
    <source>
        <dbReference type="Proteomes" id="UP001147700"/>
    </source>
</evidence>
<dbReference type="InterPro" id="IPR036259">
    <property type="entry name" value="MFS_trans_sf"/>
</dbReference>
<dbReference type="Pfam" id="PF07690">
    <property type="entry name" value="MFS_1"/>
    <property type="match status" value="1"/>
</dbReference>
<accession>A0ABT4RJW2</accession>
<feature type="domain" description="Major facilitator superfamily (MFS) profile" evidence="6">
    <location>
        <begin position="213"/>
        <end position="391"/>
    </location>
</feature>
<dbReference type="PROSITE" id="PS50850">
    <property type="entry name" value="MFS"/>
    <property type="match status" value="1"/>
</dbReference>
<evidence type="ECO:0000256" key="3">
    <source>
        <dbReference type="ARBA" id="ARBA00022989"/>
    </source>
</evidence>
<gene>
    <name evidence="7" type="ORF">OJ962_15200</name>
</gene>
<feature type="transmembrane region" description="Helical" evidence="5">
    <location>
        <begin position="279"/>
        <end position="296"/>
    </location>
</feature>
<feature type="transmembrane region" description="Helical" evidence="5">
    <location>
        <begin position="141"/>
        <end position="165"/>
    </location>
</feature>
<evidence type="ECO:0000256" key="5">
    <source>
        <dbReference type="SAM" id="Phobius"/>
    </source>
</evidence>
<dbReference type="RefSeq" id="WP_202953437.1">
    <property type="nucleotide sequence ID" value="NZ_JAPCID010000019.1"/>
</dbReference>
<keyword evidence="4 5" id="KW-0472">Membrane</keyword>
<evidence type="ECO:0000256" key="1">
    <source>
        <dbReference type="ARBA" id="ARBA00004651"/>
    </source>
</evidence>
<feature type="transmembrane region" description="Helical" evidence="5">
    <location>
        <begin position="12"/>
        <end position="38"/>
    </location>
</feature>
<evidence type="ECO:0000313" key="7">
    <source>
        <dbReference type="EMBL" id="MDA0138848.1"/>
    </source>
</evidence>
<dbReference type="PANTHER" id="PTHR23542">
    <property type="match status" value="1"/>
</dbReference>
<name>A0ABT4RJW2_9ACTN</name>
<dbReference type="SUPFAM" id="SSF103473">
    <property type="entry name" value="MFS general substrate transporter"/>
    <property type="match status" value="1"/>
</dbReference>